<reference evidence="3" key="1">
    <citation type="journal article" date="2019" name="Int. J. Syst. Evol. Microbiol.">
        <title>The Global Catalogue of Microorganisms (GCM) 10K type strain sequencing project: providing services to taxonomists for standard genome sequencing and annotation.</title>
        <authorList>
            <consortium name="The Broad Institute Genomics Platform"/>
            <consortium name="The Broad Institute Genome Sequencing Center for Infectious Disease"/>
            <person name="Wu L."/>
            <person name="Ma J."/>
        </authorList>
    </citation>
    <scope>NUCLEOTIDE SEQUENCE [LARGE SCALE GENOMIC DNA]</scope>
    <source>
        <strain evidence="3">JCM 17933</strain>
    </source>
</reference>
<evidence type="ECO:0000313" key="3">
    <source>
        <dbReference type="Proteomes" id="UP001500503"/>
    </source>
</evidence>
<dbReference type="EMBL" id="BAABHF010000027">
    <property type="protein sequence ID" value="GAA4502572.1"/>
    <property type="molecule type" value="Genomic_DNA"/>
</dbReference>
<accession>A0ABP8QGA5</accession>
<comment type="caution">
    <text evidence="2">The sequence shown here is derived from an EMBL/GenBank/DDBJ whole genome shotgun (WGS) entry which is preliminary data.</text>
</comment>
<evidence type="ECO:0000256" key="1">
    <source>
        <dbReference type="SAM" id="MobiDB-lite"/>
    </source>
</evidence>
<proteinExistence type="predicted"/>
<dbReference type="InterPro" id="IPR007060">
    <property type="entry name" value="FtsL/DivIC"/>
</dbReference>
<gene>
    <name evidence="2" type="ORF">GCM10023191_054350</name>
</gene>
<name>A0ABP8QGA5_9ACTN</name>
<protein>
    <recommendedName>
        <fullName evidence="4">Septum formation initiator</fullName>
    </recommendedName>
</protein>
<evidence type="ECO:0008006" key="4">
    <source>
        <dbReference type="Google" id="ProtNLM"/>
    </source>
</evidence>
<keyword evidence="3" id="KW-1185">Reference proteome</keyword>
<sequence length="104" mass="11324">MRPVTAPARAARPARSGAAPFALLVVGLLGGALVGLLLLNTVLAQQSFERSELQQENQRLEERKQALQEDIARESSPEVLHDKARRLGMRDTGDQALTDPRAGR</sequence>
<evidence type="ECO:0000313" key="2">
    <source>
        <dbReference type="EMBL" id="GAA4502572.1"/>
    </source>
</evidence>
<dbReference type="Proteomes" id="UP001500503">
    <property type="component" value="Unassembled WGS sequence"/>
</dbReference>
<feature type="region of interest" description="Disordered" evidence="1">
    <location>
        <begin position="59"/>
        <end position="104"/>
    </location>
</feature>
<organism evidence="2 3">
    <name type="scientific">Actinoallomurus oryzae</name>
    <dbReference type="NCBI Taxonomy" id="502180"/>
    <lineage>
        <taxon>Bacteria</taxon>
        <taxon>Bacillati</taxon>
        <taxon>Actinomycetota</taxon>
        <taxon>Actinomycetes</taxon>
        <taxon>Streptosporangiales</taxon>
        <taxon>Thermomonosporaceae</taxon>
        <taxon>Actinoallomurus</taxon>
    </lineage>
</organism>
<feature type="compositionally biased region" description="Basic and acidic residues" evidence="1">
    <location>
        <begin position="59"/>
        <end position="82"/>
    </location>
</feature>
<dbReference type="Pfam" id="PF04977">
    <property type="entry name" value="DivIC"/>
    <property type="match status" value="1"/>
</dbReference>